<name>A0A0S4L6Q9_9BACT</name>
<proteinExistence type="inferred from homology"/>
<evidence type="ECO:0000313" key="5">
    <source>
        <dbReference type="Proteomes" id="UP000199032"/>
    </source>
</evidence>
<sequence>MKPTILDTMTNLTVQDLALSFQPPLPLKNAHLMTLIPRYVPREISLTGLPQESRLFTVEPQSQLQGFCHWQTDRKAFPTVVLVHGLEGSSESRYMRGITAKAFRSGFNVIRLNQRTCGGTEHLSPTLYNSGLSSDYRAIVKELIHHDGLDRIWLAGYSMGGNLVLKAAGELGGSEPALAGVAAVCPNINPTVCAHALEEPRNWIYHRHFVTKLKERLRRKASLFPEKWDLSLLDKIRTISEFDDVYTARDGGYRDGADYYDRAGSRHVLKQIAVPTLIITAQDDPFIPYSMFTVPSIQQHPNIQVVAPRYGGHCGFYQGGRRDEDPYWSENRILDFLRGMRPNRS</sequence>
<dbReference type="InterPro" id="IPR050960">
    <property type="entry name" value="AB_hydrolase_4_sf"/>
</dbReference>
<dbReference type="SUPFAM" id="SSF53474">
    <property type="entry name" value="alpha/beta-Hydrolases"/>
    <property type="match status" value="1"/>
</dbReference>
<dbReference type="InterPro" id="IPR029058">
    <property type="entry name" value="AB_hydrolase_fold"/>
</dbReference>
<gene>
    <name evidence="4" type="ORF">COMA1_10169</name>
</gene>
<feature type="active site" description="Charge relay system" evidence="2">
    <location>
        <position position="313"/>
    </location>
</feature>
<evidence type="ECO:0000256" key="2">
    <source>
        <dbReference type="PIRSR" id="PIRSR005211-1"/>
    </source>
</evidence>
<dbReference type="GO" id="GO:0047372">
    <property type="term" value="F:monoacylglycerol lipase activity"/>
    <property type="evidence" value="ECO:0007669"/>
    <property type="project" value="TreeGrafter"/>
</dbReference>
<dbReference type="PANTHER" id="PTHR10794">
    <property type="entry name" value="ABHYDROLASE DOMAIN-CONTAINING PROTEIN"/>
    <property type="match status" value="1"/>
</dbReference>
<dbReference type="InterPro" id="IPR000073">
    <property type="entry name" value="AB_hydrolase_1"/>
</dbReference>
<dbReference type="AlphaFoldDB" id="A0A0S4L6Q9"/>
<evidence type="ECO:0000256" key="1">
    <source>
        <dbReference type="ARBA" id="ARBA00010884"/>
    </source>
</evidence>
<evidence type="ECO:0000259" key="3">
    <source>
        <dbReference type="Pfam" id="PF00561"/>
    </source>
</evidence>
<comment type="similarity">
    <text evidence="1">Belongs to the AB hydrolase superfamily. AB hydrolase 4 family.</text>
</comment>
<evidence type="ECO:0000313" key="4">
    <source>
        <dbReference type="EMBL" id="CUS31579.1"/>
    </source>
</evidence>
<dbReference type="OrthoDB" id="332676at2"/>
<feature type="active site" description="Charge relay system" evidence="2">
    <location>
        <position position="158"/>
    </location>
</feature>
<dbReference type="InterPro" id="IPR012020">
    <property type="entry name" value="ABHD4"/>
</dbReference>
<dbReference type="PIRSF" id="PIRSF005211">
    <property type="entry name" value="Ab_hydro_YheT"/>
    <property type="match status" value="1"/>
</dbReference>
<organism evidence="4 5">
    <name type="scientific">Candidatus Nitrospira nitrosa</name>
    <dbReference type="NCBI Taxonomy" id="1742972"/>
    <lineage>
        <taxon>Bacteria</taxon>
        <taxon>Pseudomonadati</taxon>
        <taxon>Nitrospirota</taxon>
        <taxon>Nitrospiria</taxon>
        <taxon>Nitrospirales</taxon>
        <taxon>Nitrospiraceae</taxon>
        <taxon>Nitrospira</taxon>
    </lineage>
</organism>
<feature type="domain" description="AB hydrolase-1" evidence="3">
    <location>
        <begin position="78"/>
        <end position="319"/>
    </location>
</feature>
<dbReference type="EMBL" id="CZQA01000001">
    <property type="protein sequence ID" value="CUS31579.1"/>
    <property type="molecule type" value="Genomic_DNA"/>
</dbReference>
<dbReference type="STRING" id="1742972.COMA1_10169"/>
<keyword evidence="5" id="KW-1185">Reference proteome</keyword>
<dbReference type="GO" id="GO:0034338">
    <property type="term" value="F:short-chain carboxylesterase activity"/>
    <property type="evidence" value="ECO:0007669"/>
    <property type="project" value="TreeGrafter"/>
</dbReference>
<reference evidence="4 5" key="1">
    <citation type="submission" date="2015-10" db="EMBL/GenBank/DDBJ databases">
        <authorList>
            <person name="Gilbert D.G."/>
        </authorList>
    </citation>
    <scope>NUCLEOTIDE SEQUENCE [LARGE SCALE GENOMIC DNA]</scope>
    <source>
        <strain evidence="4">COMA1</strain>
    </source>
</reference>
<keyword evidence="4" id="KW-0378">Hydrolase</keyword>
<dbReference type="EC" id="3.1.1.-" evidence="4"/>
<accession>A0A0S4L6Q9</accession>
<feature type="active site" description="Charge relay system" evidence="2">
    <location>
        <position position="284"/>
    </location>
</feature>
<dbReference type="Proteomes" id="UP000199032">
    <property type="component" value="Unassembled WGS sequence"/>
</dbReference>
<protein>
    <submittedName>
        <fullName evidence="4">Putative Hydrolase, alpha/beta fold family</fullName>
        <ecNumber evidence="4">3.1.1.-</ecNumber>
    </submittedName>
</protein>
<dbReference type="Gene3D" id="3.40.50.1820">
    <property type="entry name" value="alpha/beta hydrolase"/>
    <property type="match status" value="1"/>
</dbReference>
<dbReference type="PANTHER" id="PTHR10794:SF63">
    <property type="entry name" value="ALPHA_BETA HYDROLASE 1, ISOFORM A"/>
    <property type="match status" value="1"/>
</dbReference>
<dbReference type="Pfam" id="PF00561">
    <property type="entry name" value="Abhydrolase_1"/>
    <property type="match status" value="1"/>
</dbReference>